<dbReference type="PANTHER" id="PTHR11552:SF147">
    <property type="entry name" value="CHOLINE DEHYDROGENASE, MITOCHONDRIAL"/>
    <property type="match status" value="1"/>
</dbReference>
<dbReference type="SUPFAM" id="SSF54373">
    <property type="entry name" value="FAD-linked reductases, C-terminal domain"/>
    <property type="match status" value="1"/>
</dbReference>
<dbReference type="AlphaFoldDB" id="A0A7S9LQD6"/>
<feature type="domain" description="Glucose-methanol-choline oxidoreductase N-terminal" evidence="7">
    <location>
        <begin position="258"/>
        <end position="272"/>
    </location>
</feature>
<evidence type="ECO:0000256" key="3">
    <source>
        <dbReference type="ARBA" id="ARBA00022630"/>
    </source>
</evidence>
<keyword evidence="3 5" id="KW-0285">Flavoprotein</keyword>
<dbReference type="GO" id="GO:0016614">
    <property type="term" value="F:oxidoreductase activity, acting on CH-OH group of donors"/>
    <property type="evidence" value="ECO:0007669"/>
    <property type="project" value="InterPro"/>
</dbReference>
<evidence type="ECO:0000313" key="9">
    <source>
        <dbReference type="Proteomes" id="UP000594800"/>
    </source>
</evidence>
<dbReference type="RefSeq" id="WP_196102026.1">
    <property type="nucleotide sequence ID" value="NZ_CP064942.1"/>
</dbReference>
<proteinExistence type="inferred from homology"/>
<keyword evidence="9" id="KW-1185">Reference proteome</keyword>
<dbReference type="KEGG" id="poz:I0K15_13465"/>
<evidence type="ECO:0000256" key="2">
    <source>
        <dbReference type="ARBA" id="ARBA00010790"/>
    </source>
</evidence>
<dbReference type="InterPro" id="IPR007867">
    <property type="entry name" value="GMC_OxRtase_C"/>
</dbReference>
<dbReference type="PROSITE" id="PS00624">
    <property type="entry name" value="GMC_OXRED_2"/>
    <property type="match status" value="1"/>
</dbReference>
<evidence type="ECO:0000256" key="1">
    <source>
        <dbReference type="ARBA" id="ARBA00001974"/>
    </source>
</evidence>
<sequence length="530" mass="57135">MEFDYVIVGGGSAGCVMAARLSEDPGITVCLLEAGGEGRDLVIRAPLGIATMISGRPKVNNWALQTVPQKNLNNRRGFQPRGKALGGSSAINAMLYVRGHPSDYDDWAAAGAEGWSWDDVLPWFRACEHNSRGADDLHGVGGPLAVSDQQTPREISHAFVDAAAETQLRRTTDFNGAEQEGAGLFQVTQYSGNERNGERCSAAAAYLHPVMDRPNLHVITRAQAERVVFEENRAAGVTYRKGGQKTVRARREVILSAGAFGSPHLLQLSGIGPGARLAEHGIEVLHDSPEVGANLQDHLDFILCYKSDRPVGLGIGLAGITQLIRDSLQWRRDGTSMIASPGSEAGAFLRTDPALNRPDVQLHFVPSIIDDHARKLHLGYGFSCHACVLRPKSRGTVRLASSDPRKAPAIDPNYLDAPEDLEVLMKGVSAMRRIMDAPPLRTYSSREIYTEGVADEDLVEHIRARADTIYHPVGTVRMGGPDAPADPEGRIRGVEGLRVVDASLMPTLIGGNTNAPTIMMAEKIATGMRA</sequence>
<evidence type="ECO:0000313" key="8">
    <source>
        <dbReference type="EMBL" id="QPH52815.1"/>
    </source>
</evidence>
<dbReference type="InterPro" id="IPR012132">
    <property type="entry name" value="GMC_OxRdtase"/>
</dbReference>
<evidence type="ECO:0000256" key="5">
    <source>
        <dbReference type="RuleBase" id="RU003968"/>
    </source>
</evidence>
<feature type="domain" description="Glucose-methanol-choline oxidoreductase N-terminal" evidence="6">
    <location>
        <begin position="82"/>
        <end position="105"/>
    </location>
</feature>
<dbReference type="InterPro" id="IPR036188">
    <property type="entry name" value="FAD/NAD-bd_sf"/>
</dbReference>
<organism evidence="8 9">
    <name type="scientific">Pontivivens ytuae</name>
    <dbReference type="NCBI Taxonomy" id="2789856"/>
    <lineage>
        <taxon>Bacteria</taxon>
        <taxon>Pseudomonadati</taxon>
        <taxon>Pseudomonadota</taxon>
        <taxon>Alphaproteobacteria</taxon>
        <taxon>Rhodobacterales</taxon>
        <taxon>Paracoccaceae</taxon>
        <taxon>Pontivivens</taxon>
    </lineage>
</organism>
<evidence type="ECO:0000259" key="7">
    <source>
        <dbReference type="PROSITE" id="PS00624"/>
    </source>
</evidence>
<dbReference type="Pfam" id="PF00732">
    <property type="entry name" value="GMC_oxred_N"/>
    <property type="match status" value="1"/>
</dbReference>
<dbReference type="InterPro" id="IPR000172">
    <property type="entry name" value="GMC_OxRdtase_N"/>
</dbReference>
<dbReference type="GO" id="GO:0050660">
    <property type="term" value="F:flavin adenine dinucleotide binding"/>
    <property type="evidence" value="ECO:0007669"/>
    <property type="project" value="InterPro"/>
</dbReference>
<evidence type="ECO:0000256" key="4">
    <source>
        <dbReference type="ARBA" id="ARBA00022827"/>
    </source>
</evidence>
<dbReference type="Gene3D" id="3.50.50.60">
    <property type="entry name" value="FAD/NAD(P)-binding domain"/>
    <property type="match status" value="1"/>
</dbReference>
<accession>A0A7S9LQD6</accession>
<comment type="cofactor">
    <cofactor evidence="1">
        <name>FAD</name>
        <dbReference type="ChEBI" id="CHEBI:57692"/>
    </cofactor>
</comment>
<dbReference type="EMBL" id="CP064942">
    <property type="protein sequence ID" value="QPH52815.1"/>
    <property type="molecule type" value="Genomic_DNA"/>
</dbReference>
<evidence type="ECO:0000259" key="6">
    <source>
        <dbReference type="PROSITE" id="PS00623"/>
    </source>
</evidence>
<protein>
    <submittedName>
        <fullName evidence="8">GMC family oxidoreductase N-terminal domain-containing protein</fullName>
    </submittedName>
</protein>
<keyword evidence="4 5" id="KW-0274">FAD</keyword>
<dbReference type="PANTHER" id="PTHR11552">
    <property type="entry name" value="GLUCOSE-METHANOL-CHOLINE GMC OXIDOREDUCTASE"/>
    <property type="match status" value="1"/>
</dbReference>
<dbReference type="PROSITE" id="PS00623">
    <property type="entry name" value="GMC_OXRED_1"/>
    <property type="match status" value="1"/>
</dbReference>
<dbReference type="Pfam" id="PF05199">
    <property type="entry name" value="GMC_oxred_C"/>
    <property type="match status" value="1"/>
</dbReference>
<dbReference type="Gene3D" id="3.30.560.10">
    <property type="entry name" value="Glucose Oxidase, domain 3"/>
    <property type="match status" value="1"/>
</dbReference>
<comment type="similarity">
    <text evidence="2 5">Belongs to the GMC oxidoreductase family.</text>
</comment>
<dbReference type="Proteomes" id="UP000594800">
    <property type="component" value="Chromosome"/>
</dbReference>
<reference evidence="8 9" key="1">
    <citation type="submission" date="2020-11" db="EMBL/GenBank/DDBJ databases">
        <title>Description of Pontivivens ytuae sp. nov. isolated from deep sea sediment of Mariana Trench.</title>
        <authorList>
            <person name="Wang Z."/>
            <person name="Sun Q.-L."/>
            <person name="Xu X.-D."/>
            <person name="Tang Y.-Z."/>
            <person name="Zhang J."/>
        </authorList>
    </citation>
    <scope>NUCLEOTIDE SEQUENCE [LARGE SCALE GENOMIC DNA]</scope>
    <source>
        <strain evidence="8 9">MT2928</strain>
    </source>
</reference>
<dbReference type="PIRSF" id="PIRSF000137">
    <property type="entry name" value="Alcohol_oxidase"/>
    <property type="match status" value="1"/>
</dbReference>
<name>A0A7S9LQD6_9RHOB</name>
<dbReference type="SUPFAM" id="SSF51905">
    <property type="entry name" value="FAD/NAD(P)-binding domain"/>
    <property type="match status" value="1"/>
</dbReference>
<gene>
    <name evidence="8" type="ORF">I0K15_13465</name>
</gene>